<dbReference type="Proteomes" id="UP000245626">
    <property type="component" value="Unassembled WGS sequence"/>
</dbReference>
<dbReference type="EMBL" id="KZ820277">
    <property type="protein sequence ID" value="PWN48057.1"/>
    <property type="molecule type" value="Genomic_DNA"/>
</dbReference>
<reference evidence="1 2" key="1">
    <citation type="journal article" date="2018" name="Mol. Biol. Evol.">
        <title>Broad Genomic Sampling Reveals a Smut Pathogenic Ancestry of the Fungal Clade Ustilaginomycotina.</title>
        <authorList>
            <person name="Kijpornyongpan T."/>
            <person name="Mondo S.J."/>
            <person name="Barry K."/>
            <person name="Sandor L."/>
            <person name="Lee J."/>
            <person name="Lipzen A."/>
            <person name="Pangilinan J."/>
            <person name="LaButti K."/>
            <person name="Hainaut M."/>
            <person name="Henrissat B."/>
            <person name="Grigoriev I.V."/>
            <person name="Spatafora J.W."/>
            <person name="Aime M.C."/>
        </authorList>
    </citation>
    <scope>NUCLEOTIDE SEQUENCE [LARGE SCALE GENOMIC DNA]</scope>
    <source>
        <strain evidence="1 2">SA 807</strain>
    </source>
</reference>
<organism evidence="1 2">
    <name type="scientific">Violaceomyces palustris</name>
    <dbReference type="NCBI Taxonomy" id="1673888"/>
    <lineage>
        <taxon>Eukaryota</taxon>
        <taxon>Fungi</taxon>
        <taxon>Dikarya</taxon>
        <taxon>Basidiomycota</taxon>
        <taxon>Ustilaginomycotina</taxon>
        <taxon>Ustilaginomycetes</taxon>
        <taxon>Violaceomycetales</taxon>
        <taxon>Violaceomycetaceae</taxon>
        <taxon>Violaceomyces</taxon>
    </lineage>
</organism>
<gene>
    <name evidence="1" type="ORF">IE53DRAFT_348160</name>
</gene>
<evidence type="ECO:0000313" key="2">
    <source>
        <dbReference type="Proteomes" id="UP000245626"/>
    </source>
</evidence>
<accession>A0ACD0NQK1</accession>
<keyword evidence="2" id="KW-1185">Reference proteome</keyword>
<proteinExistence type="predicted"/>
<protein>
    <submittedName>
        <fullName evidence="1">Alpha/beta-hydrolase</fullName>
    </submittedName>
</protein>
<name>A0ACD0NQK1_9BASI</name>
<sequence>MQGRRQQAEPSFSHSESQVSISHHRLHADGGGNNLAKQPLLPVSPPPSPTYYPSSGTASPPSLPKGLPKLLGTFLKASLIPTVAFGLLLWPLLAALSAIPIVGVVAIPVLLLLSIILLYSISWLSYLSLAQPDLPSSWSSRRISFTPFLPYSPVRCVKVVVASFNYVITAINIIIPAVFDWSYRRVMVLGTQKGSKIVKEGILYGSPTPGKRLDIYLPPSPSQSPSSATTGASAGAPVVVVVPSMMAPLSWTSKRKLYLQLALRLRRMGYCVVVPDITYFPESRIKSSIIDLRLVLRWVGKHCERYGGDPSKIHVMGHGLSSHLIMLTLAQEAVVLSREGHLDRAYMKQKGMEMWEERNGNPDEDDDDDDDDGEWMKSGEVGSEATEVKVNEGDAWVDEPLGAKSATSRSTRSSSGSYELPPGAVMGSTGRFDESGGSSGSSSSHQRPASVRDSGLEGFRSPPQTRRSRRKVGGGAAVKNEYEDSYGILNSTAYKQAEEEVGNGLKRVSIYEPEIVVPPIAGVILLSGVSDVIKGFRSESEKGTEHLSFLRRSTGPSHINCLLHSPAHLLYAAKNILDTRLLPPKFLLVHGGKDRVVPVEQSTLLKTLLVGVGVDHVKLRAYRHLGHAESIACLFLGMGKSSTRYTRQILDDIAQFVAI</sequence>
<evidence type="ECO:0000313" key="1">
    <source>
        <dbReference type="EMBL" id="PWN48057.1"/>
    </source>
</evidence>